<gene>
    <name evidence="1" type="ORF">GCM10022261_12940</name>
</gene>
<organism evidence="1 2">
    <name type="scientific">Brevibacterium daeguense</name>
    <dbReference type="NCBI Taxonomy" id="909936"/>
    <lineage>
        <taxon>Bacteria</taxon>
        <taxon>Bacillati</taxon>
        <taxon>Actinomycetota</taxon>
        <taxon>Actinomycetes</taxon>
        <taxon>Micrococcales</taxon>
        <taxon>Brevibacteriaceae</taxon>
        <taxon>Brevibacterium</taxon>
    </lineage>
</organism>
<dbReference type="Proteomes" id="UP001501586">
    <property type="component" value="Unassembled WGS sequence"/>
</dbReference>
<keyword evidence="2" id="KW-1185">Reference proteome</keyword>
<reference evidence="2" key="1">
    <citation type="journal article" date="2019" name="Int. J. Syst. Evol. Microbiol.">
        <title>The Global Catalogue of Microorganisms (GCM) 10K type strain sequencing project: providing services to taxonomists for standard genome sequencing and annotation.</title>
        <authorList>
            <consortium name="The Broad Institute Genomics Platform"/>
            <consortium name="The Broad Institute Genome Sequencing Center for Infectious Disease"/>
            <person name="Wu L."/>
            <person name="Ma J."/>
        </authorList>
    </citation>
    <scope>NUCLEOTIDE SEQUENCE [LARGE SCALE GENOMIC DNA]</scope>
    <source>
        <strain evidence="2">JCM 17458</strain>
    </source>
</reference>
<evidence type="ECO:0000313" key="1">
    <source>
        <dbReference type="EMBL" id="GAA4283763.1"/>
    </source>
</evidence>
<proteinExistence type="predicted"/>
<evidence type="ECO:0000313" key="2">
    <source>
        <dbReference type="Proteomes" id="UP001501586"/>
    </source>
</evidence>
<dbReference type="Gene3D" id="3.90.1150.200">
    <property type="match status" value="1"/>
</dbReference>
<comment type="caution">
    <text evidence="1">The sequence shown here is derived from an EMBL/GenBank/DDBJ whole genome shotgun (WGS) entry which is preliminary data.</text>
</comment>
<accession>A0ABP8EIJ3</accession>
<name>A0ABP8EIJ3_9MICO</name>
<dbReference type="RefSeq" id="WP_236863831.1">
    <property type="nucleotide sequence ID" value="NZ_BAABAZ010000004.1"/>
</dbReference>
<sequence length="157" mass="17154">MSDTTGSVGFSEAEREAMKARAAELRVERGGKKKADFLQALMERIDEMPPVDQEIAVAVHSIVTELAPELTPRTWYSMPAYEKDGNVVIFLQDAAKFGTRYATLGFNDSAQLDDGDIWLASYAIPRLTDSVKEKIAELVARAVGQSDAAAKWAMIAA</sequence>
<protein>
    <submittedName>
        <fullName evidence="1">DUF1801 domain-containing protein</fullName>
    </submittedName>
</protein>
<dbReference type="SUPFAM" id="SSF159888">
    <property type="entry name" value="YdhG-like"/>
    <property type="match status" value="1"/>
</dbReference>
<dbReference type="EMBL" id="BAABAZ010000004">
    <property type="protein sequence ID" value="GAA4283763.1"/>
    <property type="molecule type" value="Genomic_DNA"/>
</dbReference>